<dbReference type="Pfam" id="PF01497">
    <property type="entry name" value="Peripla_BP_2"/>
    <property type="match status" value="1"/>
</dbReference>
<dbReference type="SUPFAM" id="SSF53807">
    <property type="entry name" value="Helical backbone' metal receptor"/>
    <property type="match status" value="1"/>
</dbReference>
<evidence type="ECO:0000256" key="1">
    <source>
        <dbReference type="ARBA" id="ARBA00022729"/>
    </source>
</evidence>
<proteinExistence type="predicted"/>
<evidence type="ECO:0000259" key="3">
    <source>
        <dbReference type="PROSITE" id="PS50983"/>
    </source>
</evidence>
<dbReference type="RefSeq" id="WP_310047467.1">
    <property type="nucleotide sequence ID" value="NZ_JAVDTL010000004.1"/>
</dbReference>
<reference evidence="4 6" key="1">
    <citation type="submission" date="2023-07" db="EMBL/GenBank/DDBJ databases">
        <title>Sorghum-associated microbial communities from plants grown in Nebraska, USA.</title>
        <authorList>
            <person name="Schachtman D."/>
        </authorList>
    </citation>
    <scope>NUCLEOTIDE SEQUENCE</scope>
    <source>
        <strain evidence="5 6">BE105</strain>
        <strain evidence="4">BE69</strain>
    </source>
</reference>
<dbReference type="Proteomes" id="UP001249076">
    <property type="component" value="Unassembled WGS sequence"/>
</dbReference>
<dbReference type="EMBL" id="JAVDTS010000005">
    <property type="protein sequence ID" value="MDR6838845.1"/>
    <property type="molecule type" value="Genomic_DNA"/>
</dbReference>
<protein>
    <submittedName>
        <fullName evidence="4">Iron complex transport system substrate-binding protein</fullName>
    </submittedName>
</protein>
<keyword evidence="1" id="KW-0732">Signal</keyword>
<dbReference type="Proteomes" id="UP001253458">
    <property type="component" value="Unassembled WGS sequence"/>
</dbReference>
<dbReference type="PANTHER" id="PTHR30535">
    <property type="entry name" value="VITAMIN B12-BINDING PROTEIN"/>
    <property type="match status" value="1"/>
</dbReference>
<comment type="caution">
    <text evidence="4">The sequence shown here is derived from an EMBL/GenBank/DDBJ whole genome shotgun (WGS) entry which is preliminary data.</text>
</comment>
<sequence>MKPTPVRRILWVIAILVLLGLLMAGLARAQPVHIRDDRGREVSLPRPPQRIVSLLPSLTESVCELEQCHRLVGVDRYSNWPEAVIAKLPKVGGGLDPSIEAVVALKPDVVLMSVSSRASDRLEALGLTVVQLEPKTHADVRRVLGTVSDLLGVPRAQGSDRLWRVIDAGVLAAAQSLPPKVKNVRVYFEVSRGPYAAGEASFIGESLTRLGVRNVVPASLGPFPRLNPEFVVRANPDIIMIGNRSMQAMVPYPGWASMRAIRENRLCVFGPGDSDVVVRPGPRMAEAARIMARCLVEKAPPESPAAPSPSGGRTQWPGKASSTGALASAVPVAAAAHVGNSGK</sequence>
<organism evidence="4 7">
    <name type="scientific">Acidovorax delafieldii</name>
    <name type="common">Pseudomonas delafieldii</name>
    <dbReference type="NCBI Taxonomy" id="47920"/>
    <lineage>
        <taxon>Bacteria</taxon>
        <taxon>Pseudomonadati</taxon>
        <taxon>Pseudomonadota</taxon>
        <taxon>Betaproteobacteria</taxon>
        <taxon>Burkholderiales</taxon>
        <taxon>Comamonadaceae</taxon>
        <taxon>Acidovorax</taxon>
    </lineage>
</organism>
<evidence type="ECO:0000313" key="7">
    <source>
        <dbReference type="Proteomes" id="UP001253458"/>
    </source>
</evidence>
<dbReference type="InterPro" id="IPR002491">
    <property type="entry name" value="ABC_transptr_periplasmic_BD"/>
</dbReference>
<accession>A0AAJ2BXA7</accession>
<feature type="region of interest" description="Disordered" evidence="2">
    <location>
        <begin position="299"/>
        <end position="323"/>
    </location>
</feature>
<dbReference type="PANTHER" id="PTHR30535:SF34">
    <property type="entry name" value="MOLYBDATE-BINDING PROTEIN MOLA"/>
    <property type="match status" value="1"/>
</dbReference>
<feature type="domain" description="Fe/B12 periplasmic-binding" evidence="3">
    <location>
        <begin position="50"/>
        <end position="303"/>
    </location>
</feature>
<dbReference type="NCBIfam" id="NF038402">
    <property type="entry name" value="TroA_like"/>
    <property type="match status" value="1"/>
</dbReference>
<evidence type="ECO:0000313" key="5">
    <source>
        <dbReference type="EMBL" id="MDR6838845.1"/>
    </source>
</evidence>
<dbReference type="InterPro" id="IPR054828">
    <property type="entry name" value="Vit_B12_bind_prot"/>
</dbReference>
<dbReference type="EMBL" id="JAVDTL010000004">
    <property type="protein sequence ID" value="MDR6767623.1"/>
    <property type="molecule type" value="Genomic_DNA"/>
</dbReference>
<evidence type="ECO:0000313" key="4">
    <source>
        <dbReference type="EMBL" id="MDR6767623.1"/>
    </source>
</evidence>
<dbReference type="GO" id="GO:0071281">
    <property type="term" value="P:cellular response to iron ion"/>
    <property type="evidence" value="ECO:0007669"/>
    <property type="project" value="TreeGrafter"/>
</dbReference>
<dbReference type="PROSITE" id="PS50983">
    <property type="entry name" value="FE_B12_PBP"/>
    <property type="match status" value="1"/>
</dbReference>
<evidence type="ECO:0000256" key="2">
    <source>
        <dbReference type="SAM" id="MobiDB-lite"/>
    </source>
</evidence>
<dbReference type="AlphaFoldDB" id="A0AAJ2BXA7"/>
<dbReference type="Gene3D" id="3.40.50.1980">
    <property type="entry name" value="Nitrogenase molybdenum iron protein domain"/>
    <property type="match status" value="2"/>
</dbReference>
<keyword evidence="6" id="KW-1185">Reference proteome</keyword>
<dbReference type="InterPro" id="IPR050902">
    <property type="entry name" value="ABC_Transporter_SBP"/>
</dbReference>
<evidence type="ECO:0000313" key="6">
    <source>
        <dbReference type="Proteomes" id="UP001249076"/>
    </source>
</evidence>
<gene>
    <name evidence="4" type="ORF">J2W88_002904</name>
    <name evidence="5" type="ORF">J2W93_003692</name>
</gene>
<name>A0AAJ2BXA7_ACIDE</name>